<dbReference type="InterPro" id="IPR028098">
    <property type="entry name" value="Glyco_trans_4-like_N"/>
</dbReference>
<dbReference type="CDD" id="cd03801">
    <property type="entry name" value="GT4_PimA-like"/>
    <property type="match status" value="1"/>
</dbReference>
<dbReference type="GO" id="GO:1901137">
    <property type="term" value="P:carbohydrate derivative biosynthetic process"/>
    <property type="evidence" value="ECO:0007669"/>
    <property type="project" value="UniProtKB-ARBA"/>
</dbReference>
<dbReference type="EMBL" id="QOIN01000036">
    <property type="protein sequence ID" value="RCG25646.1"/>
    <property type="molecule type" value="Genomic_DNA"/>
</dbReference>
<dbReference type="InterPro" id="IPR050194">
    <property type="entry name" value="Glycosyltransferase_grp1"/>
</dbReference>
<comment type="caution">
    <text evidence="6">The sequence shown here is derived from an EMBL/GenBank/DDBJ whole genome shotgun (WGS) entry which is preliminary data.</text>
</comment>
<feature type="compositionally biased region" description="Pro residues" evidence="3">
    <location>
        <begin position="1"/>
        <end position="14"/>
    </location>
</feature>
<feature type="region of interest" description="Disordered" evidence="3">
    <location>
        <begin position="1"/>
        <end position="33"/>
    </location>
</feature>
<accession>A0A367F5K2</accession>
<sequence>MHRRTPPPPPPPSSAPSTTGLRRRPGEGSGRTLVVTNDFPPRLGGIERFVHEIARRFPPGEVVVYTAAQHGGDAFDAAQPFPVVRDRARTLLPTPRVARTAQALAFRYGCDRVWFGAAAPLGLLAARLGLPSVATTHGHEAGWAALPGARHALARIAGNADVVTYLTTHARRRMAGALGPRARTARLVPGVDTALFRPAGPEERLRARRELGLGEGPLVLSVSRLVPRKGQDVLLRALPLLHASVPGATLVIVGSGPHERALRRLARRLPATCRDAVVFAGAREHGALPPYYAAADVFAMPCRTRRLGLESEGLGIVYLEAAAAGLPVLAGDSGGAPEAVQDGVTGYVVDGGDVAAVAGRLAGLLTDPAARALMGTRGRSRVEAEWSWEASAGQLRTLLSRTVEAW</sequence>
<dbReference type="Gene3D" id="3.40.50.2000">
    <property type="entry name" value="Glycogen Phosphorylase B"/>
    <property type="match status" value="2"/>
</dbReference>
<dbReference type="InterPro" id="IPR001296">
    <property type="entry name" value="Glyco_trans_1"/>
</dbReference>
<reference evidence="6 7" key="1">
    <citation type="submission" date="2018-06" db="EMBL/GenBank/DDBJ databases">
        <title>Streptomyces reniochalinae sp. nov. and Streptomyces diacarnus sp. nov. from marine sponges.</title>
        <authorList>
            <person name="Li L."/>
        </authorList>
    </citation>
    <scope>NUCLEOTIDE SEQUENCE [LARGE SCALE GENOMIC DNA]</scope>
    <source>
        <strain evidence="6 7">LHW51701</strain>
    </source>
</reference>
<dbReference type="PANTHER" id="PTHR45947:SF3">
    <property type="entry name" value="SULFOQUINOVOSYL TRANSFERASE SQD2"/>
    <property type="match status" value="1"/>
</dbReference>
<dbReference type="Pfam" id="PF13439">
    <property type="entry name" value="Glyco_transf_4"/>
    <property type="match status" value="1"/>
</dbReference>
<dbReference type="SUPFAM" id="SSF53756">
    <property type="entry name" value="UDP-Glycosyltransferase/glycogen phosphorylase"/>
    <property type="match status" value="1"/>
</dbReference>
<evidence type="ECO:0000259" key="5">
    <source>
        <dbReference type="Pfam" id="PF13439"/>
    </source>
</evidence>
<keyword evidence="7" id="KW-1185">Reference proteome</keyword>
<dbReference type="Proteomes" id="UP000252914">
    <property type="component" value="Unassembled WGS sequence"/>
</dbReference>
<name>A0A367F5K2_9ACTN</name>
<evidence type="ECO:0000256" key="2">
    <source>
        <dbReference type="ARBA" id="ARBA00022679"/>
    </source>
</evidence>
<organism evidence="6 7">
    <name type="scientific">Streptomyces diacarni</name>
    <dbReference type="NCBI Taxonomy" id="2800381"/>
    <lineage>
        <taxon>Bacteria</taxon>
        <taxon>Bacillati</taxon>
        <taxon>Actinomycetota</taxon>
        <taxon>Actinomycetes</taxon>
        <taxon>Kitasatosporales</taxon>
        <taxon>Streptomycetaceae</taxon>
        <taxon>Streptomyces</taxon>
    </lineage>
</organism>
<keyword evidence="2 6" id="KW-0808">Transferase</keyword>
<evidence type="ECO:0000313" key="7">
    <source>
        <dbReference type="Proteomes" id="UP000252914"/>
    </source>
</evidence>
<proteinExistence type="predicted"/>
<protein>
    <submittedName>
        <fullName evidence="6">Glycosyltransferase family 1 protein</fullName>
    </submittedName>
</protein>
<keyword evidence="1" id="KW-0328">Glycosyltransferase</keyword>
<dbReference type="Pfam" id="PF00534">
    <property type="entry name" value="Glycos_transf_1"/>
    <property type="match status" value="1"/>
</dbReference>
<dbReference type="FunFam" id="3.40.50.2000:FF:000069">
    <property type="entry name" value="Alpha-(1-6)-phosphatidylinositol monomannoside mannosyltransferase"/>
    <property type="match status" value="1"/>
</dbReference>
<feature type="domain" description="Glycosyltransferase subfamily 4-like N-terminal" evidence="5">
    <location>
        <begin position="44"/>
        <end position="194"/>
    </location>
</feature>
<evidence type="ECO:0000256" key="3">
    <source>
        <dbReference type="SAM" id="MobiDB-lite"/>
    </source>
</evidence>
<feature type="domain" description="Glycosyl transferase family 1" evidence="4">
    <location>
        <begin position="208"/>
        <end position="380"/>
    </location>
</feature>
<dbReference type="PANTHER" id="PTHR45947">
    <property type="entry name" value="SULFOQUINOVOSYL TRANSFERASE SQD2"/>
    <property type="match status" value="1"/>
</dbReference>
<dbReference type="AlphaFoldDB" id="A0A367F5K2"/>
<evidence type="ECO:0000256" key="1">
    <source>
        <dbReference type="ARBA" id="ARBA00022676"/>
    </source>
</evidence>
<gene>
    <name evidence="6" type="ORF">DTL70_09765</name>
</gene>
<evidence type="ECO:0000259" key="4">
    <source>
        <dbReference type="Pfam" id="PF00534"/>
    </source>
</evidence>
<dbReference type="GO" id="GO:0016758">
    <property type="term" value="F:hexosyltransferase activity"/>
    <property type="evidence" value="ECO:0007669"/>
    <property type="project" value="TreeGrafter"/>
</dbReference>
<evidence type="ECO:0000313" key="6">
    <source>
        <dbReference type="EMBL" id="RCG25646.1"/>
    </source>
</evidence>